<evidence type="ECO:0000313" key="10">
    <source>
        <dbReference type="Proteomes" id="UP000054564"/>
    </source>
</evidence>
<keyword evidence="10" id="KW-1185">Reference proteome</keyword>
<dbReference type="GO" id="GO:0016787">
    <property type="term" value="F:hydrolase activity"/>
    <property type="evidence" value="ECO:0007669"/>
    <property type="project" value="UniProtKB-KW"/>
</dbReference>
<organism evidence="9 10">
    <name type="scientific">Puccinia striiformis f. sp. tritici PST-78</name>
    <dbReference type="NCBI Taxonomy" id="1165861"/>
    <lineage>
        <taxon>Eukaryota</taxon>
        <taxon>Fungi</taxon>
        <taxon>Dikarya</taxon>
        <taxon>Basidiomycota</taxon>
        <taxon>Pucciniomycotina</taxon>
        <taxon>Pucciniomycetes</taxon>
        <taxon>Pucciniales</taxon>
        <taxon>Pucciniaceae</taxon>
        <taxon>Puccinia</taxon>
    </lineage>
</organism>
<evidence type="ECO:0000313" key="9">
    <source>
        <dbReference type="EMBL" id="KNE89704.1"/>
    </source>
</evidence>
<name>A0A0L0USH9_9BASI</name>
<dbReference type="OrthoDB" id="2641813at2759"/>
<accession>A0A0L0USH9</accession>
<evidence type="ECO:0000256" key="6">
    <source>
        <dbReference type="ARBA" id="ARBA00022801"/>
    </source>
</evidence>
<comment type="subcellular location">
    <subcellularLocation>
        <location evidence="2">Nucleus</location>
    </subcellularLocation>
</comment>
<dbReference type="GO" id="GO:0046872">
    <property type="term" value="F:metal ion binding"/>
    <property type="evidence" value="ECO:0007669"/>
    <property type="project" value="UniProtKB-KW"/>
</dbReference>
<dbReference type="InterPro" id="IPR027806">
    <property type="entry name" value="HARBI1_dom"/>
</dbReference>
<protein>
    <recommendedName>
        <fullName evidence="8">DDE Tnp4 domain-containing protein</fullName>
    </recommendedName>
</protein>
<keyword evidence="4" id="KW-0540">Nuclease</keyword>
<dbReference type="EMBL" id="AJIL01000306">
    <property type="protein sequence ID" value="KNE89704.1"/>
    <property type="molecule type" value="Genomic_DNA"/>
</dbReference>
<keyword evidence="6" id="KW-0378">Hydrolase</keyword>
<dbReference type="GO" id="GO:0004518">
    <property type="term" value="F:nuclease activity"/>
    <property type="evidence" value="ECO:0007669"/>
    <property type="project" value="UniProtKB-KW"/>
</dbReference>
<evidence type="ECO:0000256" key="2">
    <source>
        <dbReference type="ARBA" id="ARBA00004123"/>
    </source>
</evidence>
<dbReference type="PANTHER" id="PTHR22930:SF85">
    <property type="entry name" value="GH03217P-RELATED"/>
    <property type="match status" value="1"/>
</dbReference>
<keyword evidence="7" id="KW-0539">Nucleus</keyword>
<keyword evidence="5" id="KW-0479">Metal-binding</keyword>
<proteinExistence type="inferred from homology"/>
<comment type="similarity">
    <text evidence="3">Belongs to the HARBI1 family.</text>
</comment>
<dbReference type="PANTHER" id="PTHR22930">
    <property type="match status" value="1"/>
</dbReference>
<sequence>MPRISDWKELLNNLNSVSSLLVIRLKLKKETIPPSILPYWTITTNLACAIQNGLQTNTEKFKRSWLFFFIIYLSKRMSSEKFQPPLLQSKEGVQLLQFLGLVNELTHQRYLNPRIPCQRIASRDRTFNTLFNSKVEIFIRWVSLLFPRSNFLELLSMIESHPVFHNRSRNPQAPASHQLLVALAHFGLSGNGGAIAMLSEVFNVSEGSIENFTNQTLQAILDLEDRYVKWPTPQERVAMIDSLPEDNIFRNCVGFVDGMIIPLESAPTKNKEDCWMRKMLYAVNSLLVCDWNKRIIYSFHGWCGSAHDQQVYKNSRFLLADSAYTATDTVVPAFKQSGGLPLPKSKQDFNYQLSSWRVAIEQCIGILKNRWQSLKSSRLLIWGSTSAARLNVWLRVCVILHNFLRGQSTSNWVPFESNLPEEVLSLDLDEDKLENCTLRDRLFRRFRESNDH</sequence>
<evidence type="ECO:0000256" key="5">
    <source>
        <dbReference type="ARBA" id="ARBA00022723"/>
    </source>
</evidence>
<dbReference type="AlphaFoldDB" id="A0A0L0USH9"/>
<dbReference type="GO" id="GO:0005634">
    <property type="term" value="C:nucleus"/>
    <property type="evidence" value="ECO:0007669"/>
    <property type="project" value="UniProtKB-SubCell"/>
</dbReference>
<evidence type="ECO:0000256" key="1">
    <source>
        <dbReference type="ARBA" id="ARBA00001968"/>
    </source>
</evidence>
<evidence type="ECO:0000256" key="7">
    <source>
        <dbReference type="ARBA" id="ARBA00023242"/>
    </source>
</evidence>
<reference evidence="10" key="1">
    <citation type="submission" date="2014-03" db="EMBL/GenBank/DDBJ databases">
        <title>The Genome Sequence of Puccinia striiformis f. sp. tritici PST-78.</title>
        <authorList>
            <consortium name="The Broad Institute Genome Sequencing Platform"/>
            <person name="Cuomo C."/>
            <person name="Hulbert S."/>
            <person name="Chen X."/>
            <person name="Walker B."/>
            <person name="Young S.K."/>
            <person name="Zeng Q."/>
            <person name="Gargeya S."/>
            <person name="Fitzgerald M."/>
            <person name="Haas B."/>
            <person name="Abouelleil A."/>
            <person name="Alvarado L."/>
            <person name="Arachchi H.M."/>
            <person name="Berlin A.M."/>
            <person name="Chapman S.B."/>
            <person name="Goldberg J."/>
            <person name="Griggs A."/>
            <person name="Gujja S."/>
            <person name="Hansen M."/>
            <person name="Howarth C."/>
            <person name="Imamovic A."/>
            <person name="Larimer J."/>
            <person name="McCowan C."/>
            <person name="Montmayeur A."/>
            <person name="Murphy C."/>
            <person name="Neiman D."/>
            <person name="Pearson M."/>
            <person name="Priest M."/>
            <person name="Roberts A."/>
            <person name="Saif S."/>
            <person name="Shea T."/>
            <person name="Sisk P."/>
            <person name="Sykes S."/>
            <person name="Wortman J."/>
            <person name="Nusbaum C."/>
            <person name="Birren B."/>
        </authorList>
    </citation>
    <scope>NUCLEOTIDE SEQUENCE [LARGE SCALE GENOMIC DNA]</scope>
    <source>
        <strain evidence="10">race PST-78</strain>
    </source>
</reference>
<evidence type="ECO:0000256" key="3">
    <source>
        <dbReference type="ARBA" id="ARBA00006958"/>
    </source>
</evidence>
<dbReference type="Proteomes" id="UP000054564">
    <property type="component" value="Unassembled WGS sequence"/>
</dbReference>
<dbReference type="InterPro" id="IPR045249">
    <property type="entry name" value="HARBI1-like"/>
</dbReference>
<gene>
    <name evidence="9" type="ORF">PSTG_16835</name>
</gene>
<comment type="cofactor">
    <cofactor evidence="1">
        <name>a divalent metal cation</name>
        <dbReference type="ChEBI" id="CHEBI:60240"/>
    </cofactor>
</comment>
<feature type="domain" description="DDE Tnp4" evidence="8">
    <location>
        <begin position="256"/>
        <end position="402"/>
    </location>
</feature>
<dbReference type="Pfam" id="PF13359">
    <property type="entry name" value="DDE_Tnp_4"/>
    <property type="match status" value="1"/>
</dbReference>
<evidence type="ECO:0000256" key="4">
    <source>
        <dbReference type="ARBA" id="ARBA00022722"/>
    </source>
</evidence>
<comment type="caution">
    <text evidence="9">The sequence shown here is derived from an EMBL/GenBank/DDBJ whole genome shotgun (WGS) entry which is preliminary data.</text>
</comment>
<evidence type="ECO:0000259" key="8">
    <source>
        <dbReference type="Pfam" id="PF13359"/>
    </source>
</evidence>